<dbReference type="PANTHER" id="PTHR15510">
    <property type="entry name" value="SPERM-ASSOCIATED ANTIGEN 8"/>
    <property type="match status" value="1"/>
</dbReference>
<evidence type="ECO:0000313" key="2">
    <source>
        <dbReference type="Proteomes" id="UP000583049"/>
    </source>
</evidence>
<organism evidence="1 2">
    <name type="scientific">Glareola pratincola</name>
    <name type="common">Collared pratincole</name>
    <name type="synonym">Hirundo pratincola</name>
    <dbReference type="NCBI Taxonomy" id="43316"/>
    <lineage>
        <taxon>Eukaryota</taxon>
        <taxon>Metazoa</taxon>
        <taxon>Chordata</taxon>
        <taxon>Craniata</taxon>
        <taxon>Vertebrata</taxon>
        <taxon>Euteleostomi</taxon>
        <taxon>Archelosauria</taxon>
        <taxon>Archosauria</taxon>
        <taxon>Dinosauria</taxon>
        <taxon>Saurischia</taxon>
        <taxon>Theropoda</taxon>
        <taxon>Coelurosauria</taxon>
        <taxon>Aves</taxon>
        <taxon>Neognathae</taxon>
        <taxon>Neoaves</taxon>
        <taxon>Charadriiformes</taxon>
        <taxon>Glareolidae</taxon>
        <taxon>Glareola</taxon>
    </lineage>
</organism>
<comment type="caution">
    <text evidence="1">The sequence shown here is derived from an EMBL/GenBank/DDBJ whole genome shotgun (WGS) entry which is preliminary data.</text>
</comment>
<dbReference type="Proteomes" id="UP000583049">
    <property type="component" value="Unassembled WGS sequence"/>
</dbReference>
<dbReference type="GO" id="GO:0005634">
    <property type="term" value="C:nucleus"/>
    <property type="evidence" value="ECO:0007669"/>
    <property type="project" value="TreeGrafter"/>
</dbReference>
<dbReference type="PANTHER" id="PTHR15510:SF5">
    <property type="entry name" value="SPERM-ASSOCIATED ANTIGEN 8"/>
    <property type="match status" value="1"/>
</dbReference>
<dbReference type="AlphaFoldDB" id="A0A7L4MR58"/>
<feature type="non-terminal residue" evidence="1">
    <location>
        <position position="203"/>
    </location>
</feature>
<dbReference type="GO" id="GO:0005737">
    <property type="term" value="C:cytoplasm"/>
    <property type="evidence" value="ECO:0007669"/>
    <property type="project" value="TreeGrafter"/>
</dbReference>
<reference evidence="1 2" key="1">
    <citation type="submission" date="2019-09" db="EMBL/GenBank/DDBJ databases">
        <title>Bird 10,000 Genomes (B10K) Project - Family phase.</title>
        <authorList>
            <person name="Zhang G."/>
        </authorList>
    </citation>
    <scope>NUCLEOTIDE SEQUENCE [LARGE SCALE GENOMIC DNA]</scope>
    <source>
        <strain evidence="1">B10K-CU-031-08</strain>
        <tissue evidence="1">Muscle</tissue>
    </source>
</reference>
<dbReference type="InterPro" id="IPR026124">
    <property type="entry name" value="Sperm-assoc_Ag8"/>
</dbReference>
<evidence type="ECO:0000313" key="1">
    <source>
        <dbReference type="EMBL" id="NXY80269.1"/>
    </source>
</evidence>
<keyword evidence="2" id="KW-1185">Reference proteome</keyword>
<proteinExistence type="predicted"/>
<accession>A0A7L4MR58</accession>
<feature type="non-terminal residue" evidence="1">
    <location>
        <position position="1"/>
    </location>
</feature>
<name>A0A7L4MR58_GLAPT</name>
<dbReference type="GO" id="GO:0008017">
    <property type="term" value="F:microtubule binding"/>
    <property type="evidence" value="ECO:0007669"/>
    <property type="project" value="InterPro"/>
</dbReference>
<gene>
    <name evidence="1" type="primary">Spag8</name>
    <name evidence="1" type="ORF">GLAPRA_R02873</name>
</gene>
<sequence length="203" mass="22623">PAEQPCRLAARGTCLIHNWQEERATNHLDTVPGQQLGSEGFTHPHGHHGLLVNQLLPCPTNSTTTKDTYRPPHRGTLLRVPARGWGAPRAERCGVYSAGREEMLEKMCPPQKPVELVSTTHRDYRGGGCHFMPLPTTQPHDYCTEQPCSFWLEQAHRLPGVTSIRSGNSPFRRNAAFSTPITESLEQPLACTPPSSRLRPHKQ</sequence>
<dbReference type="EMBL" id="VWPO01007469">
    <property type="protein sequence ID" value="NXY80269.1"/>
    <property type="molecule type" value="Genomic_DNA"/>
</dbReference>
<protein>
    <submittedName>
        <fullName evidence="1">SPAG8 protein</fullName>
    </submittedName>
</protein>
<dbReference type="Pfam" id="PF22584">
    <property type="entry name" value="CFAP143"/>
    <property type="match status" value="1"/>
</dbReference>
<dbReference type="GO" id="GO:0045944">
    <property type="term" value="P:positive regulation of transcription by RNA polymerase II"/>
    <property type="evidence" value="ECO:0007669"/>
    <property type="project" value="TreeGrafter"/>
</dbReference>